<gene>
    <name evidence="3" type="ORF">A9F13_10g00814</name>
</gene>
<protein>
    <recommendedName>
        <fullName evidence="2">10TM putative phosphate transporter extracellular tail domain-containing protein</fullName>
    </recommendedName>
</protein>
<dbReference type="Pfam" id="PF12621">
    <property type="entry name" value="PHM7_ext"/>
    <property type="match status" value="1"/>
</dbReference>
<dbReference type="AlphaFoldDB" id="A0AA91PYQ7"/>
<dbReference type="InterPro" id="IPR022257">
    <property type="entry name" value="PHM7_ext"/>
</dbReference>
<evidence type="ECO:0000256" key="1">
    <source>
        <dbReference type="SAM" id="SignalP"/>
    </source>
</evidence>
<feature type="domain" description="10TM putative phosphate transporter extracellular tail" evidence="2">
    <location>
        <begin position="36"/>
        <end position="104"/>
    </location>
</feature>
<sequence length="119" mass="13208">MKLQGLVMILVLLLTIFGNVYVHTHFGAHFEHVPVLNECEESDDVYTNSNSDPSSYLHPCYSFDKPQIWLPADKSGEASRIIKRLSVYDKAFSGGTIENAKFTHGGSFILDASNDALKS</sequence>
<accession>A0AA91PYQ7</accession>
<name>A0AA91PYQ7_CLALS</name>
<evidence type="ECO:0000313" key="3">
    <source>
        <dbReference type="EMBL" id="OVF07949.1"/>
    </source>
</evidence>
<keyword evidence="1" id="KW-0732">Signal</keyword>
<reference evidence="3 4" key="1">
    <citation type="submission" date="2017-04" db="EMBL/GenBank/DDBJ databases">
        <title>Draft genome of the yeast Clavispora lusitaniae type strain CBS 6936.</title>
        <authorList>
            <person name="Durrens P."/>
            <person name="Klopp C."/>
            <person name="Biteau N."/>
            <person name="Fitton-Ouhabi V."/>
            <person name="Dementhon K."/>
            <person name="Accoceberry I."/>
            <person name="Sherman D.J."/>
            <person name="Noel T."/>
        </authorList>
    </citation>
    <scope>NUCLEOTIDE SEQUENCE [LARGE SCALE GENOMIC DNA]</scope>
    <source>
        <strain evidence="3 4">CBS 6936</strain>
    </source>
</reference>
<proteinExistence type="predicted"/>
<evidence type="ECO:0000313" key="4">
    <source>
        <dbReference type="Proteomes" id="UP000195602"/>
    </source>
</evidence>
<evidence type="ECO:0000259" key="2">
    <source>
        <dbReference type="Pfam" id="PF12621"/>
    </source>
</evidence>
<dbReference type="Proteomes" id="UP000195602">
    <property type="component" value="Unassembled WGS sequence"/>
</dbReference>
<dbReference type="EMBL" id="LYUB02000010">
    <property type="protein sequence ID" value="OVF07949.1"/>
    <property type="molecule type" value="Genomic_DNA"/>
</dbReference>
<feature type="signal peptide" evidence="1">
    <location>
        <begin position="1"/>
        <end position="22"/>
    </location>
</feature>
<dbReference type="KEGG" id="clus:A9F13_10g00814"/>
<comment type="caution">
    <text evidence="3">The sequence shown here is derived from an EMBL/GenBank/DDBJ whole genome shotgun (WGS) entry which is preliminary data.</text>
</comment>
<organism evidence="3 4">
    <name type="scientific">Clavispora lusitaniae</name>
    <name type="common">Candida lusitaniae</name>
    <dbReference type="NCBI Taxonomy" id="36911"/>
    <lineage>
        <taxon>Eukaryota</taxon>
        <taxon>Fungi</taxon>
        <taxon>Dikarya</taxon>
        <taxon>Ascomycota</taxon>
        <taxon>Saccharomycotina</taxon>
        <taxon>Pichiomycetes</taxon>
        <taxon>Metschnikowiaceae</taxon>
        <taxon>Clavispora</taxon>
    </lineage>
</organism>
<feature type="chain" id="PRO_5041703449" description="10TM putative phosphate transporter extracellular tail domain-containing protein" evidence="1">
    <location>
        <begin position="23"/>
        <end position="119"/>
    </location>
</feature>